<evidence type="ECO:0000256" key="1">
    <source>
        <dbReference type="ARBA" id="ARBA00022722"/>
    </source>
</evidence>
<evidence type="ECO:0000259" key="5">
    <source>
        <dbReference type="Pfam" id="PF13470"/>
    </source>
</evidence>
<dbReference type="EMBL" id="CP092365">
    <property type="protein sequence ID" value="ULN53329.1"/>
    <property type="molecule type" value="Genomic_DNA"/>
</dbReference>
<evidence type="ECO:0000256" key="4">
    <source>
        <dbReference type="ARBA" id="ARBA00022842"/>
    </source>
</evidence>
<name>A0ABY3U2D9_9MYCO</name>
<keyword evidence="8" id="KW-1185">Reference proteome</keyword>
<evidence type="ECO:0000256" key="2">
    <source>
        <dbReference type="ARBA" id="ARBA00022723"/>
    </source>
</evidence>
<feature type="domain" description="VapC50 C-terminal" evidence="6">
    <location>
        <begin position="132"/>
        <end position="184"/>
    </location>
</feature>
<keyword evidence="1" id="KW-0540">Nuclease</keyword>
<evidence type="ECO:0000313" key="8">
    <source>
        <dbReference type="Proteomes" id="UP001055200"/>
    </source>
</evidence>
<keyword evidence="3" id="KW-0378">Hydrolase</keyword>
<dbReference type="Pfam" id="PF26343">
    <property type="entry name" value="VapC50_C"/>
    <property type="match status" value="1"/>
</dbReference>
<reference evidence="7" key="1">
    <citation type="submission" date="2022-08" db="EMBL/GenBank/DDBJ databases">
        <title>Complete genome sequence of 14 non-tuberculosis mycobacteria type-strains.</title>
        <authorList>
            <person name="Igarashi Y."/>
            <person name="Osugi A."/>
            <person name="Mitarai S."/>
        </authorList>
    </citation>
    <scope>NUCLEOTIDE SEQUENCE</scope>
    <source>
        <strain evidence="7">DSM 45575</strain>
    </source>
</reference>
<organism evidence="7 8">
    <name type="scientific">Mycolicibacillus parakoreensis</name>
    <dbReference type="NCBI Taxonomy" id="1069221"/>
    <lineage>
        <taxon>Bacteria</taxon>
        <taxon>Bacillati</taxon>
        <taxon>Actinomycetota</taxon>
        <taxon>Actinomycetes</taxon>
        <taxon>Mycobacteriales</taxon>
        <taxon>Mycobacteriaceae</taxon>
        <taxon>Mycolicibacillus</taxon>
    </lineage>
</organism>
<keyword evidence="4" id="KW-0460">Magnesium</keyword>
<keyword evidence="2" id="KW-0479">Metal-binding</keyword>
<evidence type="ECO:0000259" key="6">
    <source>
        <dbReference type="Pfam" id="PF26343"/>
    </source>
</evidence>
<dbReference type="InterPro" id="IPR002716">
    <property type="entry name" value="PIN_dom"/>
</dbReference>
<dbReference type="RefSeq" id="WP_240171581.1">
    <property type="nucleotide sequence ID" value="NZ_CP092365.1"/>
</dbReference>
<evidence type="ECO:0000256" key="3">
    <source>
        <dbReference type="ARBA" id="ARBA00022801"/>
    </source>
</evidence>
<feature type="domain" description="PIN" evidence="5">
    <location>
        <begin position="6"/>
        <end position="113"/>
    </location>
</feature>
<protein>
    <submittedName>
        <fullName evidence="7">PIN domain-containing protein</fullName>
    </submittedName>
</protein>
<dbReference type="Pfam" id="PF13470">
    <property type="entry name" value="PIN_3"/>
    <property type="match status" value="1"/>
</dbReference>
<dbReference type="InterPro" id="IPR058652">
    <property type="entry name" value="VapC50_C"/>
</dbReference>
<dbReference type="Proteomes" id="UP001055200">
    <property type="component" value="Chromosome"/>
</dbReference>
<sequence length="189" mass="20296">MSGFQAVLDTCVLVPIVKADLLLTLAMRQAFHPLWSEAILQELERTLVEVRPEMTQERAFGRIGDMNSAFEDALVTGWEPLESCIVGLADPDDRHVDAAAVRGNASAIVTDNIGDFPPEALESWGLHAVTSDDFLLDTLDLNASRVIGCLIEMAARRKNPPAGVGDVLVALERAGAVGFTDAVRSLLAS</sequence>
<gene>
    <name evidence="7" type="ORF">MIU77_02970</name>
</gene>
<proteinExistence type="predicted"/>
<evidence type="ECO:0000313" key="7">
    <source>
        <dbReference type="EMBL" id="ULN53329.1"/>
    </source>
</evidence>
<accession>A0ABY3U2D9</accession>